<comment type="caution">
    <text evidence="1">The sequence shown here is derived from an EMBL/GenBank/DDBJ whole genome shotgun (WGS) entry which is preliminary data.</text>
</comment>
<dbReference type="VEuPathDB" id="FungiDB:EMCG_07106"/>
<proteinExistence type="predicted"/>
<protein>
    <submittedName>
        <fullName evidence="1">Uncharacterized protein</fullName>
    </submittedName>
</protein>
<dbReference type="EMBL" id="PDND01000023">
    <property type="protein sequence ID" value="PGH35334.1"/>
    <property type="molecule type" value="Genomic_DNA"/>
</dbReference>
<dbReference type="STRING" id="73230.A0A2B7ZFU3"/>
<dbReference type="Proteomes" id="UP000226031">
    <property type="component" value="Unassembled WGS sequence"/>
</dbReference>
<evidence type="ECO:0000313" key="1">
    <source>
        <dbReference type="EMBL" id="PGH35334.1"/>
    </source>
</evidence>
<dbReference type="SUPFAM" id="SSF51445">
    <property type="entry name" value="(Trans)glycosidases"/>
    <property type="match status" value="1"/>
</dbReference>
<evidence type="ECO:0000313" key="2">
    <source>
        <dbReference type="Proteomes" id="UP000226031"/>
    </source>
</evidence>
<dbReference type="GO" id="GO:0005975">
    <property type="term" value="P:carbohydrate metabolic process"/>
    <property type="evidence" value="ECO:0007669"/>
    <property type="project" value="InterPro"/>
</dbReference>
<dbReference type="InterPro" id="IPR017853">
    <property type="entry name" value="GH"/>
</dbReference>
<name>A0A2B7ZFU3_9EURO</name>
<sequence length="94" mass="10805">MNHYCTHFIKNKAGEPGLDDLYGNIDSLMEDKNGNSVGRKARSKWLRPYPLGFHDEFRAEYFRGYIGAMADAYTLDNVDVRAYMARSLMEFDGV</sequence>
<dbReference type="AlphaFoldDB" id="A0A2B7ZFU3"/>
<reference evidence="1 2" key="1">
    <citation type="submission" date="2017-10" db="EMBL/GenBank/DDBJ databases">
        <title>Comparative genomics in systemic dimorphic fungi from Ajellomycetaceae.</title>
        <authorList>
            <person name="Munoz J.F."/>
            <person name="Mcewen J.G."/>
            <person name="Clay O.K."/>
            <person name="Cuomo C.A."/>
        </authorList>
    </citation>
    <scope>NUCLEOTIDE SEQUENCE [LARGE SCALE GENOMIC DNA]</scope>
    <source>
        <strain evidence="1 2">UAMH4076</strain>
    </source>
</reference>
<dbReference type="Pfam" id="PF00232">
    <property type="entry name" value="Glyco_hydro_1"/>
    <property type="match status" value="1"/>
</dbReference>
<dbReference type="InterPro" id="IPR001360">
    <property type="entry name" value="Glyco_hydro_1"/>
</dbReference>
<accession>A0A2B7ZFU3</accession>
<gene>
    <name evidence="1" type="ORF">GX50_01798</name>
</gene>
<organism evidence="1 2">
    <name type="scientific">[Emmonsia] crescens</name>
    <dbReference type="NCBI Taxonomy" id="73230"/>
    <lineage>
        <taxon>Eukaryota</taxon>
        <taxon>Fungi</taxon>
        <taxon>Dikarya</taxon>
        <taxon>Ascomycota</taxon>
        <taxon>Pezizomycotina</taxon>
        <taxon>Eurotiomycetes</taxon>
        <taxon>Eurotiomycetidae</taxon>
        <taxon>Onygenales</taxon>
        <taxon>Ajellomycetaceae</taxon>
        <taxon>Emergomyces</taxon>
    </lineage>
</organism>
<dbReference type="Gene3D" id="3.20.20.80">
    <property type="entry name" value="Glycosidases"/>
    <property type="match status" value="1"/>
</dbReference>
<dbReference type="GO" id="GO:0004553">
    <property type="term" value="F:hydrolase activity, hydrolyzing O-glycosyl compounds"/>
    <property type="evidence" value="ECO:0007669"/>
    <property type="project" value="InterPro"/>
</dbReference>
<keyword evidence="2" id="KW-1185">Reference proteome</keyword>